<evidence type="ECO:0000313" key="2">
    <source>
        <dbReference type="Proteomes" id="UP000789920"/>
    </source>
</evidence>
<name>A0ACA9LUA1_9GLOM</name>
<proteinExistence type="predicted"/>
<dbReference type="Proteomes" id="UP000789920">
    <property type="component" value="Unassembled WGS sequence"/>
</dbReference>
<reference evidence="1" key="1">
    <citation type="submission" date="2021-06" db="EMBL/GenBank/DDBJ databases">
        <authorList>
            <person name="Kallberg Y."/>
            <person name="Tangrot J."/>
            <person name="Rosling A."/>
        </authorList>
    </citation>
    <scope>NUCLEOTIDE SEQUENCE</scope>
    <source>
        <strain evidence="1">MA461A</strain>
    </source>
</reference>
<sequence length="159" mass="17757">MTNRSSKKKKMSFDSDVEFLNDNVRARVSPTSNTPREISNYLINNNIEPTLETVIECIIKLQAAPANKNFCNAAIVRIRELLLLSIGTGERNDYENLVSQVLHNLTPPSASPQISVSPPAFSVSDAMLEGFLFYPQTMSQEFQEYNSNVTLDVGIPPNY</sequence>
<evidence type="ECO:0000313" key="1">
    <source>
        <dbReference type="EMBL" id="CAG8546494.1"/>
    </source>
</evidence>
<accession>A0ACA9LUA1</accession>
<keyword evidence="2" id="KW-1185">Reference proteome</keyword>
<dbReference type="EMBL" id="CAJVQC010004901">
    <property type="protein sequence ID" value="CAG8546494.1"/>
    <property type="molecule type" value="Genomic_DNA"/>
</dbReference>
<protein>
    <submittedName>
        <fullName evidence="1">14867_t:CDS:1</fullName>
    </submittedName>
</protein>
<gene>
    <name evidence="1" type="ORF">RPERSI_LOCUS3776</name>
</gene>
<comment type="caution">
    <text evidence="1">The sequence shown here is derived from an EMBL/GenBank/DDBJ whole genome shotgun (WGS) entry which is preliminary data.</text>
</comment>
<organism evidence="1 2">
    <name type="scientific">Racocetra persica</name>
    <dbReference type="NCBI Taxonomy" id="160502"/>
    <lineage>
        <taxon>Eukaryota</taxon>
        <taxon>Fungi</taxon>
        <taxon>Fungi incertae sedis</taxon>
        <taxon>Mucoromycota</taxon>
        <taxon>Glomeromycotina</taxon>
        <taxon>Glomeromycetes</taxon>
        <taxon>Diversisporales</taxon>
        <taxon>Gigasporaceae</taxon>
        <taxon>Racocetra</taxon>
    </lineage>
</organism>